<dbReference type="EC" id="2.7.1.25" evidence="2"/>
<evidence type="ECO:0000256" key="1">
    <source>
        <dbReference type="ARBA" id="ARBA00001823"/>
    </source>
</evidence>
<evidence type="ECO:0000259" key="7">
    <source>
        <dbReference type="Pfam" id="PF01583"/>
    </source>
</evidence>
<dbReference type="InterPro" id="IPR059117">
    <property type="entry name" value="APS_kinase_dom"/>
</dbReference>
<dbReference type="PANTHER" id="PTHR42700">
    <property type="entry name" value="SULFATE ADENYLYLTRANSFERASE"/>
    <property type="match status" value="1"/>
</dbReference>
<comment type="catalytic activity">
    <reaction evidence="1">
        <text>adenosine 5'-phosphosulfate + ATP = 3'-phosphoadenylyl sulfate + ADP + H(+)</text>
        <dbReference type="Rhea" id="RHEA:24152"/>
        <dbReference type="ChEBI" id="CHEBI:15378"/>
        <dbReference type="ChEBI" id="CHEBI:30616"/>
        <dbReference type="ChEBI" id="CHEBI:58243"/>
        <dbReference type="ChEBI" id="CHEBI:58339"/>
        <dbReference type="ChEBI" id="CHEBI:456216"/>
        <dbReference type="EC" id="2.7.1.25"/>
    </reaction>
</comment>
<evidence type="ECO:0000256" key="2">
    <source>
        <dbReference type="ARBA" id="ARBA00012121"/>
    </source>
</evidence>
<keyword evidence="3" id="KW-0808">Transferase</keyword>
<dbReference type="AlphaFoldDB" id="A0A381V017"/>
<protein>
    <recommendedName>
        <fullName evidence="2">adenylyl-sulfate kinase</fullName>
        <ecNumber evidence="2">2.7.1.25</ecNumber>
    </recommendedName>
</protein>
<evidence type="ECO:0000256" key="6">
    <source>
        <dbReference type="ARBA" id="ARBA00024327"/>
    </source>
</evidence>
<evidence type="ECO:0000256" key="5">
    <source>
        <dbReference type="ARBA" id="ARBA00022840"/>
    </source>
</evidence>
<organism evidence="8">
    <name type="scientific">marine metagenome</name>
    <dbReference type="NCBI Taxonomy" id="408172"/>
    <lineage>
        <taxon>unclassified sequences</taxon>
        <taxon>metagenomes</taxon>
        <taxon>ecological metagenomes</taxon>
    </lineage>
</organism>
<accession>A0A381V017</accession>
<dbReference type="GO" id="GO:0005737">
    <property type="term" value="C:cytoplasm"/>
    <property type="evidence" value="ECO:0007669"/>
    <property type="project" value="TreeGrafter"/>
</dbReference>
<dbReference type="Gene3D" id="3.40.50.300">
    <property type="entry name" value="P-loop containing nucleotide triphosphate hydrolases"/>
    <property type="match status" value="1"/>
</dbReference>
<dbReference type="GO" id="GO:0004020">
    <property type="term" value="F:adenylylsulfate kinase activity"/>
    <property type="evidence" value="ECO:0007669"/>
    <property type="project" value="UniProtKB-EC"/>
</dbReference>
<evidence type="ECO:0000256" key="4">
    <source>
        <dbReference type="ARBA" id="ARBA00022741"/>
    </source>
</evidence>
<dbReference type="GO" id="GO:0004781">
    <property type="term" value="F:sulfate adenylyltransferase (ATP) activity"/>
    <property type="evidence" value="ECO:0007669"/>
    <property type="project" value="TreeGrafter"/>
</dbReference>
<evidence type="ECO:0000256" key="3">
    <source>
        <dbReference type="ARBA" id="ARBA00022679"/>
    </source>
</evidence>
<dbReference type="InterPro" id="IPR050512">
    <property type="entry name" value="Sulf_AdTrans/APS_kinase"/>
</dbReference>
<evidence type="ECO:0000313" key="8">
    <source>
        <dbReference type="EMBL" id="SVA33554.1"/>
    </source>
</evidence>
<dbReference type="InterPro" id="IPR027417">
    <property type="entry name" value="P-loop_NTPase"/>
</dbReference>
<dbReference type="HAMAP" id="MF_00065">
    <property type="entry name" value="Adenylyl_sulf_kinase"/>
    <property type="match status" value="1"/>
</dbReference>
<sequence length="183" mass="20065">MTVGITLFFTGLSGAGKSTLADIIRTKLIEDGQRPVTLLDGDVVRRNLSSELGFSRADRDLNIRRIGFSASEISKNGGVAICAFIAPYRAIRREIRGLIEQHGVFIEIYLSTPLAVCEERDPKGLYAKARAGEILQFTGISDPYESPERAELVIDTSKASLTQACQQILDYLMGRGLIDASRK</sequence>
<dbReference type="EMBL" id="UINC01007478">
    <property type="protein sequence ID" value="SVA33554.1"/>
    <property type="molecule type" value="Genomic_DNA"/>
</dbReference>
<dbReference type="Pfam" id="PF01583">
    <property type="entry name" value="APS_kinase"/>
    <property type="match status" value="1"/>
</dbReference>
<proteinExistence type="inferred from homology"/>
<dbReference type="FunFam" id="3.40.50.300:FF:000802">
    <property type="entry name" value="Sulfate adenylyltransferase"/>
    <property type="match status" value="1"/>
</dbReference>
<feature type="domain" description="APS kinase" evidence="7">
    <location>
        <begin position="4"/>
        <end position="155"/>
    </location>
</feature>
<dbReference type="GO" id="GO:0019379">
    <property type="term" value="P:sulfate assimilation, phosphoadenylyl sulfate reduction by phosphoadenylyl-sulfate reductase (thioredoxin)"/>
    <property type="evidence" value="ECO:0007669"/>
    <property type="project" value="TreeGrafter"/>
</dbReference>
<name>A0A381V017_9ZZZZ</name>
<dbReference type="SUPFAM" id="SSF52540">
    <property type="entry name" value="P-loop containing nucleoside triphosphate hydrolases"/>
    <property type="match status" value="1"/>
</dbReference>
<reference evidence="8" key="1">
    <citation type="submission" date="2018-05" db="EMBL/GenBank/DDBJ databases">
        <authorList>
            <person name="Lanie J.A."/>
            <person name="Ng W.-L."/>
            <person name="Kazmierczak K.M."/>
            <person name="Andrzejewski T.M."/>
            <person name="Davidsen T.M."/>
            <person name="Wayne K.J."/>
            <person name="Tettelin H."/>
            <person name="Glass J.I."/>
            <person name="Rusch D."/>
            <person name="Podicherti R."/>
            <person name="Tsui H.-C.T."/>
            <person name="Winkler M.E."/>
        </authorList>
    </citation>
    <scope>NUCLEOTIDE SEQUENCE</scope>
</reference>
<comment type="pathway">
    <text evidence="6">Sulfur metabolism; hydrogen sulfide biosynthesis; sulfite from sulfate.</text>
</comment>
<dbReference type="PANTHER" id="PTHR42700:SF1">
    <property type="entry name" value="SULFATE ADENYLYLTRANSFERASE"/>
    <property type="match status" value="1"/>
</dbReference>
<gene>
    <name evidence="8" type="ORF">METZ01_LOCUS86408</name>
</gene>
<dbReference type="GO" id="GO:0005524">
    <property type="term" value="F:ATP binding"/>
    <property type="evidence" value="ECO:0007669"/>
    <property type="project" value="UniProtKB-KW"/>
</dbReference>
<keyword evidence="4" id="KW-0547">Nucleotide-binding</keyword>
<dbReference type="NCBIfam" id="TIGR00455">
    <property type="entry name" value="apsK"/>
    <property type="match status" value="1"/>
</dbReference>
<keyword evidence="5" id="KW-0067">ATP-binding</keyword>
<dbReference type="InterPro" id="IPR002891">
    <property type="entry name" value="APS"/>
</dbReference>
<dbReference type="GO" id="GO:0010134">
    <property type="term" value="P:sulfate assimilation via adenylyl sulfate reduction"/>
    <property type="evidence" value="ECO:0007669"/>
    <property type="project" value="TreeGrafter"/>
</dbReference>
<dbReference type="NCBIfam" id="NF003013">
    <property type="entry name" value="PRK03846.1"/>
    <property type="match status" value="1"/>
</dbReference>
<dbReference type="CDD" id="cd02027">
    <property type="entry name" value="APSK"/>
    <property type="match status" value="1"/>
</dbReference>